<dbReference type="Pfam" id="PF00078">
    <property type="entry name" value="RVT_1"/>
    <property type="match status" value="1"/>
</dbReference>
<feature type="compositionally biased region" description="Basic residues" evidence="1">
    <location>
        <begin position="287"/>
        <end position="299"/>
    </location>
</feature>
<dbReference type="InterPro" id="IPR041577">
    <property type="entry name" value="RT_RNaseH_2"/>
</dbReference>
<feature type="region of interest" description="Disordered" evidence="1">
    <location>
        <begin position="277"/>
        <end position="306"/>
    </location>
</feature>
<accession>A0A388LMQ5</accession>
<dbReference type="Pfam" id="PF17919">
    <property type="entry name" value="RT_RNaseH_2"/>
    <property type="match status" value="1"/>
</dbReference>
<sequence length="554" mass="62656">MDDILVFSKTYEYHVEHIEWVLHALKDAGFKVALEKSAFFLSEISFLGYIVTVEGLKPGPRKVAAVQEVPAPVTLTQVRAFLGLASYYRRFIKGFAGVAKPLTNLLKKEEQLIWTPECEAAFQVLKETLTSALVLARPDPTRPFALHTDWQPHAISVVLTQHGADGREHVIEYEDAWELHRALYKSVALGMFRIFVDYEDHCIGEHFLVYYIITQPKPAQKEGTVALYPFAQFQTTDPGLLELIHLELLSIAQVIASEEEEIQPRLRTAAAPRRTYNAVIRSAPPKAPKKTPKRKRRHPSPGAARSWFSPCTRGIPTLCLRVRRRWLRRLSCHRRPSRACPISILMEPGHQPQQPEEEAEWDYRIPYPDPPSSRDPSASASHPGVPRSLTLAVPPSRTVHPREVDFMVEPTTIRLEAIAGSSRPDPAWEPYLTPPFQGCIAARLAGTLIYETGQRPNVMYHFLVFAAQKRERRPYTETHLVMTGPGPRLVRKRVVQAVADLAPRVLSHVPGAYLYPSFVQHHFREEDAPTTPATMAAFLPPIPPPLNPYIDHFL</sequence>
<name>A0A388LMQ5_CHABU</name>
<evidence type="ECO:0000313" key="3">
    <source>
        <dbReference type="EMBL" id="GBG83598.1"/>
    </source>
</evidence>
<evidence type="ECO:0000313" key="4">
    <source>
        <dbReference type="Proteomes" id="UP000265515"/>
    </source>
</evidence>
<dbReference type="InterPro" id="IPR043128">
    <property type="entry name" value="Rev_trsase/Diguanyl_cyclase"/>
</dbReference>
<dbReference type="PROSITE" id="PS50878">
    <property type="entry name" value="RT_POL"/>
    <property type="match status" value="1"/>
</dbReference>
<evidence type="ECO:0000256" key="1">
    <source>
        <dbReference type="SAM" id="MobiDB-lite"/>
    </source>
</evidence>
<comment type="caution">
    <text evidence="3">The sequence shown here is derived from an EMBL/GenBank/DDBJ whole genome shotgun (WGS) entry which is preliminary data.</text>
</comment>
<dbReference type="InterPro" id="IPR000477">
    <property type="entry name" value="RT_dom"/>
</dbReference>
<proteinExistence type="predicted"/>
<dbReference type="FunFam" id="3.30.70.270:FF:000020">
    <property type="entry name" value="Transposon Tf2-6 polyprotein-like Protein"/>
    <property type="match status" value="1"/>
</dbReference>
<dbReference type="Gene3D" id="3.30.70.270">
    <property type="match status" value="2"/>
</dbReference>
<dbReference type="PANTHER" id="PTHR33064:SF37">
    <property type="entry name" value="RIBONUCLEASE H"/>
    <property type="match status" value="1"/>
</dbReference>
<gene>
    <name evidence="3" type="ORF">CBR_g37403</name>
</gene>
<reference evidence="3 4" key="1">
    <citation type="journal article" date="2018" name="Cell">
        <title>The Chara Genome: Secondary Complexity and Implications for Plant Terrestrialization.</title>
        <authorList>
            <person name="Nishiyama T."/>
            <person name="Sakayama H."/>
            <person name="Vries J.D."/>
            <person name="Buschmann H."/>
            <person name="Saint-Marcoux D."/>
            <person name="Ullrich K.K."/>
            <person name="Haas F.B."/>
            <person name="Vanderstraeten L."/>
            <person name="Becker D."/>
            <person name="Lang D."/>
            <person name="Vosolsobe S."/>
            <person name="Rombauts S."/>
            <person name="Wilhelmsson P.K.I."/>
            <person name="Janitza P."/>
            <person name="Kern R."/>
            <person name="Heyl A."/>
            <person name="Rumpler F."/>
            <person name="Villalobos L.I.A.C."/>
            <person name="Clay J.M."/>
            <person name="Skokan R."/>
            <person name="Toyoda A."/>
            <person name="Suzuki Y."/>
            <person name="Kagoshima H."/>
            <person name="Schijlen E."/>
            <person name="Tajeshwar N."/>
            <person name="Catarino B."/>
            <person name="Hetherington A.J."/>
            <person name="Saltykova A."/>
            <person name="Bonnot C."/>
            <person name="Breuninger H."/>
            <person name="Symeonidi A."/>
            <person name="Radhakrishnan G.V."/>
            <person name="Van Nieuwerburgh F."/>
            <person name="Deforce D."/>
            <person name="Chang C."/>
            <person name="Karol K.G."/>
            <person name="Hedrich R."/>
            <person name="Ulvskov P."/>
            <person name="Glockner G."/>
            <person name="Delwiche C.F."/>
            <person name="Petrasek J."/>
            <person name="Van de Peer Y."/>
            <person name="Friml J."/>
            <person name="Beilby M."/>
            <person name="Dolan L."/>
            <person name="Kohara Y."/>
            <person name="Sugano S."/>
            <person name="Fujiyama A."/>
            <person name="Delaux P.-M."/>
            <person name="Quint M."/>
            <person name="TheiBen G."/>
            <person name="Hagemann M."/>
            <person name="Harholt J."/>
            <person name="Dunand C."/>
            <person name="Zachgo S."/>
            <person name="Langdale J."/>
            <person name="Maumus F."/>
            <person name="Straeten D.V.D."/>
            <person name="Gould S.B."/>
            <person name="Rensing S.A."/>
        </authorList>
    </citation>
    <scope>NUCLEOTIDE SEQUENCE [LARGE SCALE GENOMIC DNA]</scope>
    <source>
        <strain evidence="3 4">S276</strain>
    </source>
</reference>
<dbReference type="PANTHER" id="PTHR33064">
    <property type="entry name" value="POL PROTEIN"/>
    <property type="match status" value="1"/>
</dbReference>
<dbReference type="SUPFAM" id="SSF56672">
    <property type="entry name" value="DNA/RNA polymerases"/>
    <property type="match status" value="1"/>
</dbReference>
<organism evidence="3 4">
    <name type="scientific">Chara braunii</name>
    <name type="common">Braun's stonewort</name>
    <dbReference type="NCBI Taxonomy" id="69332"/>
    <lineage>
        <taxon>Eukaryota</taxon>
        <taxon>Viridiplantae</taxon>
        <taxon>Streptophyta</taxon>
        <taxon>Charophyceae</taxon>
        <taxon>Charales</taxon>
        <taxon>Characeae</taxon>
        <taxon>Chara</taxon>
    </lineage>
</organism>
<dbReference type="AlphaFoldDB" id="A0A388LMQ5"/>
<protein>
    <recommendedName>
        <fullName evidence="2">Reverse transcriptase domain-containing protein</fullName>
    </recommendedName>
</protein>
<dbReference type="InterPro" id="IPR051320">
    <property type="entry name" value="Viral_Replic_Matur_Polypro"/>
</dbReference>
<dbReference type="InterPro" id="IPR043502">
    <property type="entry name" value="DNA/RNA_pol_sf"/>
</dbReference>
<evidence type="ECO:0000259" key="2">
    <source>
        <dbReference type="PROSITE" id="PS50878"/>
    </source>
</evidence>
<feature type="region of interest" description="Disordered" evidence="1">
    <location>
        <begin position="345"/>
        <end position="392"/>
    </location>
</feature>
<dbReference type="EMBL" id="BFEA01000445">
    <property type="protein sequence ID" value="GBG83598.1"/>
    <property type="molecule type" value="Genomic_DNA"/>
</dbReference>
<keyword evidence="4" id="KW-1185">Reference proteome</keyword>
<dbReference type="Proteomes" id="UP000265515">
    <property type="component" value="Unassembled WGS sequence"/>
</dbReference>
<dbReference type="Gramene" id="GBG83598">
    <property type="protein sequence ID" value="GBG83598"/>
    <property type="gene ID" value="CBR_g37403"/>
</dbReference>
<dbReference type="OrthoDB" id="1936626at2759"/>
<feature type="domain" description="Reverse transcriptase" evidence="2">
    <location>
        <begin position="1"/>
        <end position="51"/>
    </location>
</feature>